<dbReference type="OrthoDB" id="410307at2759"/>
<keyword evidence="3 5" id="KW-0863">Zinc-finger</keyword>
<gene>
    <name evidence="8" type="ORF">AQUCO_11400016v1</name>
</gene>
<dbReference type="GO" id="GO:0003729">
    <property type="term" value="F:mRNA binding"/>
    <property type="evidence" value="ECO:0007669"/>
    <property type="project" value="InterPro"/>
</dbReference>
<evidence type="ECO:0000256" key="1">
    <source>
        <dbReference type="ARBA" id="ARBA00022723"/>
    </source>
</evidence>
<evidence type="ECO:0000256" key="4">
    <source>
        <dbReference type="ARBA" id="ARBA00022833"/>
    </source>
</evidence>
<organism evidence="8 9">
    <name type="scientific">Aquilegia coerulea</name>
    <name type="common">Rocky mountain columbine</name>
    <dbReference type="NCBI Taxonomy" id="218851"/>
    <lineage>
        <taxon>Eukaryota</taxon>
        <taxon>Viridiplantae</taxon>
        <taxon>Streptophyta</taxon>
        <taxon>Embryophyta</taxon>
        <taxon>Tracheophyta</taxon>
        <taxon>Spermatophyta</taxon>
        <taxon>Magnoliopsida</taxon>
        <taxon>Ranunculales</taxon>
        <taxon>Ranunculaceae</taxon>
        <taxon>Thalictroideae</taxon>
        <taxon>Aquilegia</taxon>
    </lineage>
</organism>
<accession>A0A2G5C2I0</accession>
<dbReference type="InParanoid" id="A0A2G5C2I0"/>
<protein>
    <recommendedName>
        <fullName evidence="7">C3H1-type domain-containing protein</fullName>
    </recommendedName>
</protein>
<reference evidence="8 9" key="1">
    <citation type="submission" date="2017-09" db="EMBL/GenBank/DDBJ databases">
        <title>WGS assembly of Aquilegia coerulea Goldsmith.</title>
        <authorList>
            <person name="Hodges S."/>
            <person name="Kramer E."/>
            <person name="Nordborg M."/>
            <person name="Tomkins J."/>
            <person name="Borevitz J."/>
            <person name="Derieg N."/>
            <person name="Yan J."/>
            <person name="Mihaltcheva S."/>
            <person name="Hayes R.D."/>
            <person name="Rokhsar D."/>
        </authorList>
    </citation>
    <scope>NUCLEOTIDE SEQUENCE [LARGE SCALE GENOMIC DNA]</scope>
    <source>
        <strain evidence="9">cv. Goldsmith</strain>
    </source>
</reference>
<keyword evidence="9" id="KW-1185">Reference proteome</keyword>
<evidence type="ECO:0000259" key="7">
    <source>
        <dbReference type="PROSITE" id="PS50103"/>
    </source>
</evidence>
<dbReference type="InterPro" id="IPR036855">
    <property type="entry name" value="Znf_CCCH_sf"/>
</dbReference>
<feature type="compositionally biased region" description="Low complexity" evidence="6">
    <location>
        <begin position="17"/>
        <end position="30"/>
    </location>
</feature>
<dbReference type="SUPFAM" id="SSF90229">
    <property type="entry name" value="CCCH zinc finger"/>
    <property type="match status" value="1"/>
</dbReference>
<keyword evidence="2" id="KW-0677">Repeat</keyword>
<feature type="compositionally biased region" description="Polar residues" evidence="6">
    <location>
        <begin position="1"/>
        <end position="16"/>
    </location>
</feature>
<evidence type="ECO:0000256" key="5">
    <source>
        <dbReference type="PROSITE-ProRule" id="PRU00723"/>
    </source>
</evidence>
<dbReference type="InterPro" id="IPR045877">
    <property type="entry name" value="ZFP36-like"/>
</dbReference>
<dbReference type="PANTHER" id="PTHR12547:SF18">
    <property type="entry name" value="PROTEIN TIS11"/>
    <property type="match status" value="1"/>
</dbReference>
<evidence type="ECO:0000313" key="8">
    <source>
        <dbReference type="EMBL" id="PIA25451.1"/>
    </source>
</evidence>
<dbReference type="Gene3D" id="4.10.1000.10">
    <property type="entry name" value="Zinc finger, CCCH-type"/>
    <property type="match status" value="1"/>
</dbReference>
<sequence length="317" mass="34720">METFNSNIRSSSKTTNSLMMRSSLSPSASPYPYNNIKSPPPSSDPFIINDSENIIYDPSLIRYSRSTKPSIDVFGSPTRQYHHHQNQLLKASLLSSSPSRGRSTLSSPLASIENLLTPPSRSPTQPVFGKTSVKAEEDVLVMDGILVKSPSSSGNGSGIRAKSQLNFGSFPGSPNSKLFRTEICPSWEETGKCVYGSQCQFAHGKEDPRPPRFSTKNKPEGQTYKANMLGGSYTYGTKCRFIQHAAAVNEGSSPQKVEQRHGTIDWLPTDDGIAVCLPSYPTVESPTTEALGAYINSVLFGSCQKHRLPVFKEFWPD</sequence>
<name>A0A2G5C2I0_AQUCA</name>
<feature type="region of interest" description="Disordered" evidence="6">
    <location>
        <begin position="1"/>
        <end position="44"/>
    </location>
</feature>
<evidence type="ECO:0000256" key="6">
    <source>
        <dbReference type="SAM" id="MobiDB-lite"/>
    </source>
</evidence>
<evidence type="ECO:0000256" key="2">
    <source>
        <dbReference type="ARBA" id="ARBA00022737"/>
    </source>
</evidence>
<feature type="zinc finger region" description="C3H1-type" evidence="5">
    <location>
        <begin position="178"/>
        <end position="206"/>
    </location>
</feature>
<dbReference type="FunFam" id="4.10.1000.10:FF:000001">
    <property type="entry name" value="zinc finger CCCH domain-containing protein 15-like"/>
    <property type="match status" value="1"/>
</dbReference>
<feature type="domain" description="C3H1-type" evidence="7">
    <location>
        <begin position="178"/>
        <end position="206"/>
    </location>
</feature>
<keyword evidence="4 5" id="KW-0862">Zinc</keyword>
<evidence type="ECO:0000256" key="3">
    <source>
        <dbReference type="ARBA" id="ARBA00022771"/>
    </source>
</evidence>
<dbReference type="Pfam" id="PF00642">
    <property type="entry name" value="zf-CCCH"/>
    <property type="match status" value="1"/>
</dbReference>
<dbReference type="GO" id="GO:0008270">
    <property type="term" value="F:zinc ion binding"/>
    <property type="evidence" value="ECO:0007669"/>
    <property type="project" value="UniProtKB-KW"/>
</dbReference>
<dbReference type="PANTHER" id="PTHR12547">
    <property type="entry name" value="CCCH ZINC FINGER/TIS11-RELATED"/>
    <property type="match status" value="1"/>
</dbReference>
<dbReference type="EMBL" id="KZ305130">
    <property type="protein sequence ID" value="PIA25451.1"/>
    <property type="molecule type" value="Genomic_DNA"/>
</dbReference>
<dbReference type="STRING" id="218851.A0A2G5C2I0"/>
<dbReference type="AlphaFoldDB" id="A0A2G5C2I0"/>
<keyword evidence="1 5" id="KW-0479">Metal-binding</keyword>
<dbReference type="SMART" id="SM00356">
    <property type="entry name" value="ZnF_C3H1"/>
    <property type="match status" value="1"/>
</dbReference>
<dbReference type="InterPro" id="IPR000571">
    <property type="entry name" value="Znf_CCCH"/>
</dbReference>
<evidence type="ECO:0000313" key="9">
    <source>
        <dbReference type="Proteomes" id="UP000230069"/>
    </source>
</evidence>
<proteinExistence type="predicted"/>
<dbReference type="Proteomes" id="UP000230069">
    <property type="component" value="Unassembled WGS sequence"/>
</dbReference>
<dbReference type="PROSITE" id="PS50103">
    <property type="entry name" value="ZF_C3H1"/>
    <property type="match status" value="1"/>
</dbReference>